<dbReference type="RefSeq" id="WP_212009953.1">
    <property type="nucleotide sequence ID" value="NZ_JAAFYZ010000047.1"/>
</dbReference>
<evidence type="ECO:0000313" key="2">
    <source>
        <dbReference type="Proteomes" id="UP000730482"/>
    </source>
</evidence>
<protein>
    <submittedName>
        <fullName evidence="1">Uncharacterized protein</fullName>
    </submittedName>
</protein>
<comment type="caution">
    <text evidence="1">The sequence shown here is derived from an EMBL/GenBank/DDBJ whole genome shotgun (WGS) entry which is preliminary data.</text>
</comment>
<dbReference type="Proteomes" id="UP000730482">
    <property type="component" value="Unassembled WGS sequence"/>
</dbReference>
<gene>
    <name evidence="1" type="ORF">KGQ19_15985</name>
</gene>
<reference evidence="1 2" key="1">
    <citation type="submission" date="2020-02" db="EMBL/GenBank/DDBJ databases">
        <title>Acidophilic actinobacteria isolated from forest soil.</title>
        <authorList>
            <person name="Golinska P."/>
        </authorList>
    </citation>
    <scope>NUCLEOTIDE SEQUENCE [LARGE SCALE GENOMIC DNA]</scope>
    <source>
        <strain evidence="1 2">NL8</strain>
    </source>
</reference>
<dbReference type="EMBL" id="JAAFYZ010000047">
    <property type="protein sequence ID" value="MBS2548366.1"/>
    <property type="molecule type" value="Genomic_DNA"/>
</dbReference>
<evidence type="ECO:0000313" key="1">
    <source>
        <dbReference type="EMBL" id="MBS2548366.1"/>
    </source>
</evidence>
<name>A0ABS5KQN6_9ACTN</name>
<sequence>MSHEPLQPIADAITCEVARFEAEYGLNLGVTVTTDEQAGTVTARGEGLTKWGPRQSLSAALDRAGLRHDIHMPSATIIVYPSVT</sequence>
<proteinExistence type="predicted"/>
<organism evidence="1 2">
    <name type="scientific">Catenulispora pinistramenti</name>
    <dbReference type="NCBI Taxonomy" id="2705254"/>
    <lineage>
        <taxon>Bacteria</taxon>
        <taxon>Bacillati</taxon>
        <taxon>Actinomycetota</taxon>
        <taxon>Actinomycetes</taxon>
        <taxon>Catenulisporales</taxon>
        <taxon>Catenulisporaceae</taxon>
        <taxon>Catenulispora</taxon>
    </lineage>
</organism>
<accession>A0ABS5KQN6</accession>
<keyword evidence="2" id="KW-1185">Reference proteome</keyword>